<dbReference type="SMART" id="SM01265">
    <property type="entry name" value="Mab-21"/>
    <property type="match status" value="1"/>
</dbReference>
<reference evidence="8" key="1">
    <citation type="journal article" date="2019" name="bioRxiv">
        <title>The Genome of the Zebra Mussel, Dreissena polymorpha: A Resource for Invasive Species Research.</title>
        <authorList>
            <person name="McCartney M.A."/>
            <person name="Auch B."/>
            <person name="Kono T."/>
            <person name="Mallez S."/>
            <person name="Zhang Y."/>
            <person name="Obille A."/>
            <person name="Becker A."/>
            <person name="Abrahante J.E."/>
            <person name="Garbe J."/>
            <person name="Badalamenti J.P."/>
            <person name="Herman A."/>
            <person name="Mangelson H."/>
            <person name="Liachko I."/>
            <person name="Sullivan S."/>
            <person name="Sone E.D."/>
            <person name="Koren S."/>
            <person name="Silverstein K.A.T."/>
            <person name="Beckman K.B."/>
            <person name="Gohl D.M."/>
        </authorList>
    </citation>
    <scope>NUCLEOTIDE SEQUENCE</scope>
    <source>
        <strain evidence="8">Duluth1</strain>
        <tissue evidence="8">Whole animal</tissue>
    </source>
</reference>
<sequence length="726" mass="84418">MEFTTSKRANTERNQNHETHMQIQEHFTELSIRLSEVLDNSGAGKDTVMVRRGSYLWLERMANLHTQLTGYNFECFHFGSQSEGTTIPGLQSDIDILFSNNSVNIMRVWGDWEPGMENFMMLHDETTPPQQYLLQVISKETQKPETGLCDDTVRKDSRQVLYSAERYLSDLENTAKNIAETTKSGPSVSFIPNWDMVYAFHVRKPLHEILHWIDRCKCRHWPPVLLLEAASVSPCFLVPSGHPDSDYKREEWRLSPNLIERMLIFSFNMTQIKCYIVLKLIKKSLFAKIVGDSITSFHCKTIMFYTMERTHPSLWFEHNLMYLLLHCLRMLRTWLRFGRLPHYIIQGVNLFDGKLSKVKQRRLLVYIDSMIRNNLQDVFNIDIENIGCRLQGCYIRRIGQTRESERLFVCNSINIQLNYECFKTFLGWCKRIIQVNQINNSNTTFEKTIQYVLRNAVECSTNARLKNVALVFLKHVHRLQNSMQSSDCLRLRKVVTKQLIRRFQYSLNTDVASSHLKLASVLYCSGHIIAAVRVLEDVERRFHNRVKAVCECRSIEGQSDLHVFANMSSGNSDKGFSESPFSLCVKFVTEEAYCVPTILLFEMNRNITKEEVTLRTNVEILWMGSAEVDARPFLHYLQYLTYGGLSDRDNQLHALRALGSYIYNIRNINKINLYHLETALNMLGHCHEMEGEYDRALDNYEISLGICGTNNAANWHVRRVLRLISG</sequence>
<dbReference type="InterPro" id="IPR024810">
    <property type="entry name" value="MAB21L/cGLR"/>
</dbReference>
<dbReference type="Gene3D" id="1.10.1410.40">
    <property type="match status" value="1"/>
</dbReference>
<keyword evidence="9" id="KW-1185">Reference proteome</keyword>
<evidence type="ECO:0000256" key="5">
    <source>
        <dbReference type="ARBA" id="ARBA00022723"/>
    </source>
</evidence>
<evidence type="ECO:0000256" key="4">
    <source>
        <dbReference type="ARBA" id="ARBA00022695"/>
    </source>
</evidence>
<dbReference type="PANTHER" id="PTHR10656:SF42">
    <property type="entry name" value="CYCLIC GMP-AMP SYNTHASE-LIKE PROTEIN-RELATED"/>
    <property type="match status" value="1"/>
</dbReference>
<dbReference type="GO" id="GO:0046872">
    <property type="term" value="F:metal ion binding"/>
    <property type="evidence" value="ECO:0007669"/>
    <property type="project" value="UniProtKB-KW"/>
</dbReference>
<dbReference type="EMBL" id="JAIWYP010000011">
    <property type="protein sequence ID" value="KAH3740242.1"/>
    <property type="molecule type" value="Genomic_DNA"/>
</dbReference>
<proteinExistence type="inferred from homology"/>
<organism evidence="8 9">
    <name type="scientific">Dreissena polymorpha</name>
    <name type="common">Zebra mussel</name>
    <name type="synonym">Mytilus polymorpha</name>
    <dbReference type="NCBI Taxonomy" id="45954"/>
    <lineage>
        <taxon>Eukaryota</taxon>
        <taxon>Metazoa</taxon>
        <taxon>Spiralia</taxon>
        <taxon>Lophotrochozoa</taxon>
        <taxon>Mollusca</taxon>
        <taxon>Bivalvia</taxon>
        <taxon>Autobranchia</taxon>
        <taxon>Heteroconchia</taxon>
        <taxon>Euheterodonta</taxon>
        <taxon>Imparidentia</taxon>
        <taxon>Neoheterodontei</taxon>
        <taxon>Myida</taxon>
        <taxon>Dreissenoidea</taxon>
        <taxon>Dreissenidae</taxon>
        <taxon>Dreissena</taxon>
    </lineage>
</organism>
<dbReference type="SUPFAM" id="SSF48452">
    <property type="entry name" value="TPR-like"/>
    <property type="match status" value="1"/>
</dbReference>
<dbReference type="InterPro" id="IPR046906">
    <property type="entry name" value="Mab-21_HhH/H2TH-like"/>
</dbReference>
<evidence type="ECO:0000256" key="3">
    <source>
        <dbReference type="ARBA" id="ARBA00022679"/>
    </source>
</evidence>
<evidence type="ECO:0000256" key="1">
    <source>
        <dbReference type="ARBA" id="ARBA00001946"/>
    </source>
</evidence>
<comment type="caution">
    <text evidence="8">The sequence shown here is derived from an EMBL/GenBank/DDBJ whole genome shotgun (WGS) entry which is preliminary data.</text>
</comment>
<dbReference type="AlphaFoldDB" id="A0A9D4I1D8"/>
<gene>
    <name evidence="8" type="ORF">DPMN_046943</name>
</gene>
<dbReference type="Proteomes" id="UP000828390">
    <property type="component" value="Unassembled WGS sequence"/>
</dbReference>
<evidence type="ECO:0000259" key="7">
    <source>
        <dbReference type="Pfam" id="PF20266"/>
    </source>
</evidence>
<dbReference type="Pfam" id="PF20266">
    <property type="entry name" value="Mab-21_C"/>
    <property type="match status" value="1"/>
</dbReference>
<comment type="cofactor">
    <cofactor evidence="1">
        <name>Mg(2+)</name>
        <dbReference type="ChEBI" id="CHEBI:18420"/>
    </cofactor>
</comment>
<evidence type="ECO:0000256" key="6">
    <source>
        <dbReference type="ARBA" id="ARBA00022842"/>
    </source>
</evidence>
<keyword evidence="3" id="KW-0808">Transferase</keyword>
<evidence type="ECO:0000313" key="9">
    <source>
        <dbReference type="Proteomes" id="UP000828390"/>
    </source>
</evidence>
<comment type="similarity">
    <text evidence="2">Belongs to the mab-21 family.</text>
</comment>
<dbReference type="InterPro" id="IPR011990">
    <property type="entry name" value="TPR-like_helical_dom_sf"/>
</dbReference>
<keyword evidence="5" id="KW-0479">Metal-binding</keyword>
<reference evidence="8" key="2">
    <citation type="submission" date="2020-11" db="EMBL/GenBank/DDBJ databases">
        <authorList>
            <person name="McCartney M.A."/>
            <person name="Auch B."/>
            <person name="Kono T."/>
            <person name="Mallez S."/>
            <person name="Becker A."/>
            <person name="Gohl D.M."/>
            <person name="Silverstein K.A.T."/>
            <person name="Koren S."/>
            <person name="Bechman K.B."/>
            <person name="Herman A."/>
            <person name="Abrahante J.E."/>
            <person name="Garbe J."/>
        </authorList>
    </citation>
    <scope>NUCLEOTIDE SEQUENCE</scope>
    <source>
        <strain evidence="8">Duluth1</strain>
        <tissue evidence="8">Whole animal</tissue>
    </source>
</reference>
<dbReference type="PANTHER" id="PTHR10656">
    <property type="entry name" value="CELL FATE DETERMINING PROTEIN MAB21-RELATED"/>
    <property type="match status" value="1"/>
</dbReference>
<accession>A0A9D4I1D8</accession>
<protein>
    <recommendedName>
        <fullName evidence="7">Mab-21-like HhH/H2TH-like domain-containing protein</fullName>
    </recommendedName>
</protein>
<keyword evidence="4" id="KW-0548">Nucleotidyltransferase</keyword>
<name>A0A9D4I1D8_DREPO</name>
<feature type="domain" description="Mab-21-like HhH/H2TH-like" evidence="7">
    <location>
        <begin position="273"/>
        <end position="357"/>
    </location>
</feature>
<keyword evidence="6" id="KW-0460">Magnesium</keyword>
<evidence type="ECO:0000313" key="8">
    <source>
        <dbReference type="EMBL" id="KAH3740242.1"/>
    </source>
</evidence>
<evidence type="ECO:0000256" key="2">
    <source>
        <dbReference type="ARBA" id="ARBA00008307"/>
    </source>
</evidence>
<dbReference type="GO" id="GO:0016779">
    <property type="term" value="F:nucleotidyltransferase activity"/>
    <property type="evidence" value="ECO:0007669"/>
    <property type="project" value="UniProtKB-KW"/>
</dbReference>